<feature type="region of interest" description="Disordered" evidence="1">
    <location>
        <begin position="1"/>
        <end position="30"/>
    </location>
</feature>
<keyword evidence="2" id="KW-0812">Transmembrane</keyword>
<evidence type="ECO:0000313" key="3">
    <source>
        <dbReference type="EMBL" id="KAJ7024976.1"/>
    </source>
</evidence>
<protein>
    <submittedName>
        <fullName evidence="3">Uncharacterized protein</fullName>
    </submittedName>
</protein>
<evidence type="ECO:0000256" key="2">
    <source>
        <dbReference type="SAM" id="Phobius"/>
    </source>
</evidence>
<keyword evidence="2" id="KW-0472">Membrane</keyword>
<reference evidence="3" key="1">
    <citation type="submission" date="2023-03" db="EMBL/GenBank/DDBJ databases">
        <title>Massive genome expansion in bonnet fungi (Mycena s.s.) driven by repeated elements and novel gene families across ecological guilds.</title>
        <authorList>
            <consortium name="Lawrence Berkeley National Laboratory"/>
            <person name="Harder C.B."/>
            <person name="Miyauchi S."/>
            <person name="Viragh M."/>
            <person name="Kuo A."/>
            <person name="Thoen E."/>
            <person name="Andreopoulos B."/>
            <person name="Lu D."/>
            <person name="Skrede I."/>
            <person name="Drula E."/>
            <person name="Henrissat B."/>
            <person name="Morin E."/>
            <person name="Kohler A."/>
            <person name="Barry K."/>
            <person name="LaButti K."/>
            <person name="Morin E."/>
            <person name="Salamov A."/>
            <person name="Lipzen A."/>
            <person name="Mereny Z."/>
            <person name="Hegedus B."/>
            <person name="Baldrian P."/>
            <person name="Stursova M."/>
            <person name="Weitz H."/>
            <person name="Taylor A."/>
            <person name="Grigoriev I.V."/>
            <person name="Nagy L.G."/>
            <person name="Martin F."/>
            <person name="Kauserud H."/>
        </authorList>
    </citation>
    <scope>NUCLEOTIDE SEQUENCE</scope>
    <source>
        <strain evidence="3">CBHHK200</strain>
    </source>
</reference>
<dbReference type="AlphaFoldDB" id="A0AAD6SBU9"/>
<dbReference type="Proteomes" id="UP001218188">
    <property type="component" value="Unassembled WGS sequence"/>
</dbReference>
<comment type="caution">
    <text evidence="3">The sequence shown here is derived from an EMBL/GenBank/DDBJ whole genome shotgun (WGS) entry which is preliminary data.</text>
</comment>
<evidence type="ECO:0000313" key="4">
    <source>
        <dbReference type="Proteomes" id="UP001218188"/>
    </source>
</evidence>
<organism evidence="3 4">
    <name type="scientific">Mycena alexandri</name>
    <dbReference type="NCBI Taxonomy" id="1745969"/>
    <lineage>
        <taxon>Eukaryota</taxon>
        <taxon>Fungi</taxon>
        <taxon>Dikarya</taxon>
        <taxon>Basidiomycota</taxon>
        <taxon>Agaricomycotina</taxon>
        <taxon>Agaricomycetes</taxon>
        <taxon>Agaricomycetidae</taxon>
        <taxon>Agaricales</taxon>
        <taxon>Marasmiineae</taxon>
        <taxon>Mycenaceae</taxon>
        <taxon>Mycena</taxon>
    </lineage>
</organism>
<keyword evidence="4" id="KW-1185">Reference proteome</keyword>
<sequence>MHTKYIQATEPVPADDPPRVRSPTPSGQSAVPFSALIARSATTFQAPAPTQLPEATPLDPAAYPPLPPAGEDAQVHLISLAHLSILVVWSIGLGLGHLGDGLSLGVVIVLWLEACLFLFLL</sequence>
<dbReference type="EMBL" id="JARJCM010000161">
    <property type="protein sequence ID" value="KAJ7024976.1"/>
    <property type="molecule type" value="Genomic_DNA"/>
</dbReference>
<evidence type="ECO:0000256" key="1">
    <source>
        <dbReference type="SAM" id="MobiDB-lite"/>
    </source>
</evidence>
<feature type="transmembrane region" description="Helical" evidence="2">
    <location>
        <begin position="75"/>
        <end position="95"/>
    </location>
</feature>
<name>A0AAD6SBU9_9AGAR</name>
<gene>
    <name evidence="3" type="ORF">C8F04DRAFT_1269720</name>
</gene>
<keyword evidence="2" id="KW-1133">Transmembrane helix</keyword>
<proteinExistence type="predicted"/>
<accession>A0AAD6SBU9</accession>
<feature type="transmembrane region" description="Helical" evidence="2">
    <location>
        <begin position="101"/>
        <end position="120"/>
    </location>
</feature>